<dbReference type="AlphaFoldDB" id="A0A9X1AEY7"/>
<reference evidence="8" key="1">
    <citation type="journal article" date="2021" name="Microorganisms">
        <title>Phylogenomic Reconstruction and Metabolic Potential of the Genus Aminobacter.</title>
        <authorList>
            <person name="Artuso I."/>
            <person name="Turrini P."/>
            <person name="Pirolo M."/>
            <person name="Lugli G.A."/>
            <person name="Ventura M."/>
            <person name="Visca P."/>
        </authorList>
    </citation>
    <scope>NUCLEOTIDE SEQUENCE</scope>
    <source>
        <strain evidence="8">LMG 26462</strain>
    </source>
</reference>
<organism evidence="8 9">
    <name type="scientific">Aminobacter anthyllidis</name>
    <dbReference type="NCBI Taxonomy" id="1035067"/>
    <lineage>
        <taxon>Bacteria</taxon>
        <taxon>Pseudomonadati</taxon>
        <taxon>Pseudomonadota</taxon>
        <taxon>Alphaproteobacteria</taxon>
        <taxon>Hyphomicrobiales</taxon>
        <taxon>Phyllobacteriaceae</taxon>
        <taxon>Aminobacter</taxon>
    </lineage>
</organism>
<comment type="similarity">
    <text evidence="2">Belongs to the GMC oxidoreductase family.</text>
</comment>
<evidence type="ECO:0000256" key="5">
    <source>
        <dbReference type="ARBA" id="ARBA00023002"/>
    </source>
</evidence>
<dbReference type="Pfam" id="PF05199">
    <property type="entry name" value="GMC_oxred_C"/>
    <property type="match status" value="1"/>
</dbReference>
<dbReference type="InterPro" id="IPR051473">
    <property type="entry name" value="P2Ox-like"/>
</dbReference>
<dbReference type="InterPro" id="IPR036188">
    <property type="entry name" value="FAD/NAD-bd_sf"/>
</dbReference>
<name>A0A9X1AEY7_9HYPH</name>
<reference evidence="8" key="2">
    <citation type="submission" date="2021-03" db="EMBL/GenBank/DDBJ databases">
        <authorList>
            <person name="Artuso I."/>
            <person name="Turrini P."/>
            <person name="Pirolo M."/>
            <person name="Lugli G.A."/>
            <person name="Ventura M."/>
            <person name="Visca P."/>
        </authorList>
    </citation>
    <scope>NUCLEOTIDE SEQUENCE</scope>
    <source>
        <strain evidence="8">LMG 26462</strain>
    </source>
</reference>
<proteinExistence type="inferred from homology"/>
<evidence type="ECO:0000313" key="9">
    <source>
        <dbReference type="Proteomes" id="UP001138921"/>
    </source>
</evidence>
<dbReference type="RefSeq" id="WP_214392572.1">
    <property type="nucleotide sequence ID" value="NZ_JAFLWW010000008.1"/>
</dbReference>
<accession>A0A9X1AEY7</accession>
<dbReference type="Pfam" id="PF13450">
    <property type="entry name" value="NAD_binding_8"/>
    <property type="match status" value="1"/>
</dbReference>
<feature type="domain" description="Glucose-methanol-choline oxidoreductase N-terminal" evidence="6">
    <location>
        <begin position="201"/>
        <end position="298"/>
    </location>
</feature>
<protein>
    <submittedName>
        <fullName evidence="8">GMC family oxidoreductase</fullName>
    </submittedName>
</protein>
<keyword evidence="5" id="KW-0560">Oxidoreductase</keyword>
<sequence>MSRQPDIVIIGSGIGGATVAAGLAATGAEILILETGGHIEDRPENRDQRAIFQRGHFRPDETWYEADGTGFNPGNYYNVGGNSKFYGAVLTRYRGEDFAEMQHLDGVSPAWPIAYEELEPWYALAEELFQVRGALGEDPTEPVHSTGYSHGPVADEPAIAAVRAKLRAKGVHPFSLPLGVDIERWLAKGKTPWDAHPNSFDGKMDAETAALAAALEYDNVKLQTGSRVTRLETGPDGRDIAAVHYVQDGENRVLRPNLVILSAGAVQSAVLLLRSANDANPNGLANSSDQVGRNFMNHNSTAVIAMSPWFRNDSVYQKTFGFNDFYLSDGEGGPPLGNVQLLGRISGTILKGAMPAVPEWLLNRVTAHSIDFYAMSEDLPSPESRVMVDGERIVLKWVRSNWQAHERLVAKLKQVLRSAGFPLVVSRAFDKRTPSHQCGTVRMGTDPKDAPLDVFCRAFDHPNLFVVDASFLPTSAAVNPALTIAAQALRVADHIAQKDLAA</sequence>
<dbReference type="Proteomes" id="UP001138921">
    <property type="component" value="Unassembled WGS sequence"/>
</dbReference>
<dbReference type="GO" id="GO:0016614">
    <property type="term" value="F:oxidoreductase activity, acting on CH-OH group of donors"/>
    <property type="evidence" value="ECO:0007669"/>
    <property type="project" value="InterPro"/>
</dbReference>
<dbReference type="PANTHER" id="PTHR42784:SF1">
    <property type="entry name" value="PYRANOSE 2-OXIDASE"/>
    <property type="match status" value="1"/>
</dbReference>
<gene>
    <name evidence="8" type="ORF">J1C56_24280</name>
</gene>
<dbReference type="Gene3D" id="3.50.50.60">
    <property type="entry name" value="FAD/NAD(P)-binding domain"/>
    <property type="match status" value="2"/>
</dbReference>
<evidence type="ECO:0000256" key="4">
    <source>
        <dbReference type="ARBA" id="ARBA00022827"/>
    </source>
</evidence>
<evidence type="ECO:0000256" key="2">
    <source>
        <dbReference type="ARBA" id="ARBA00010790"/>
    </source>
</evidence>
<evidence type="ECO:0000256" key="1">
    <source>
        <dbReference type="ARBA" id="ARBA00001974"/>
    </source>
</evidence>
<dbReference type="InterPro" id="IPR007867">
    <property type="entry name" value="GMC_OxRtase_C"/>
</dbReference>
<keyword evidence="3" id="KW-0285">Flavoprotein</keyword>
<feature type="domain" description="Glucose-methanol-choline oxidoreductase C-terminal" evidence="7">
    <location>
        <begin position="432"/>
        <end position="488"/>
    </location>
</feature>
<evidence type="ECO:0000259" key="6">
    <source>
        <dbReference type="Pfam" id="PF00732"/>
    </source>
</evidence>
<dbReference type="PANTHER" id="PTHR42784">
    <property type="entry name" value="PYRANOSE 2-OXIDASE"/>
    <property type="match status" value="1"/>
</dbReference>
<evidence type="ECO:0000256" key="3">
    <source>
        <dbReference type="ARBA" id="ARBA00022630"/>
    </source>
</evidence>
<dbReference type="GO" id="GO:0050660">
    <property type="term" value="F:flavin adenine dinucleotide binding"/>
    <property type="evidence" value="ECO:0007669"/>
    <property type="project" value="InterPro"/>
</dbReference>
<evidence type="ECO:0000259" key="7">
    <source>
        <dbReference type="Pfam" id="PF05199"/>
    </source>
</evidence>
<keyword evidence="9" id="KW-1185">Reference proteome</keyword>
<dbReference type="InterPro" id="IPR000172">
    <property type="entry name" value="GMC_OxRdtase_N"/>
</dbReference>
<keyword evidence="4" id="KW-0274">FAD</keyword>
<dbReference type="Pfam" id="PF00732">
    <property type="entry name" value="GMC_oxred_N"/>
    <property type="match status" value="1"/>
</dbReference>
<comment type="cofactor">
    <cofactor evidence="1">
        <name>FAD</name>
        <dbReference type="ChEBI" id="CHEBI:57692"/>
    </cofactor>
</comment>
<dbReference type="SUPFAM" id="SSF51905">
    <property type="entry name" value="FAD/NAD(P)-binding domain"/>
    <property type="match status" value="1"/>
</dbReference>
<dbReference type="EMBL" id="JAFLWW010000008">
    <property type="protein sequence ID" value="MBT1158694.1"/>
    <property type="molecule type" value="Genomic_DNA"/>
</dbReference>
<evidence type="ECO:0000313" key="8">
    <source>
        <dbReference type="EMBL" id="MBT1158694.1"/>
    </source>
</evidence>
<comment type="caution">
    <text evidence="8">The sequence shown here is derived from an EMBL/GenBank/DDBJ whole genome shotgun (WGS) entry which is preliminary data.</text>
</comment>